<evidence type="ECO:0000313" key="3">
    <source>
        <dbReference type="Proteomes" id="UP000693970"/>
    </source>
</evidence>
<feature type="compositionally biased region" description="Basic and acidic residues" evidence="1">
    <location>
        <begin position="1"/>
        <end position="10"/>
    </location>
</feature>
<feature type="compositionally biased region" description="Low complexity" evidence="1">
    <location>
        <begin position="475"/>
        <end position="484"/>
    </location>
</feature>
<feature type="compositionally biased region" description="Polar residues" evidence="1">
    <location>
        <begin position="159"/>
        <end position="178"/>
    </location>
</feature>
<feature type="compositionally biased region" description="Low complexity" evidence="1">
    <location>
        <begin position="493"/>
        <end position="512"/>
    </location>
</feature>
<dbReference type="EMBL" id="JAGRRH010000015">
    <property type="protein sequence ID" value="KAG7357530.1"/>
    <property type="molecule type" value="Genomic_DNA"/>
</dbReference>
<feature type="compositionally biased region" description="Low complexity" evidence="1">
    <location>
        <begin position="179"/>
        <end position="209"/>
    </location>
</feature>
<evidence type="ECO:0000256" key="1">
    <source>
        <dbReference type="SAM" id="MobiDB-lite"/>
    </source>
</evidence>
<keyword evidence="3" id="KW-1185">Reference proteome</keyword>
<evidence type="ECO:0008006" key="4">
    <source>
        <dbReference type="Google" id="ProtNLM"/>
    </source>
</evidence>
<comment type="caution">
    <text evidence="2">The sequence shown here is derived from an EMBL/GenBank/DDBJ whole genome shotgun (WGS) entry which is preliminary data.</text>
</comment>
<feature type="compositionally biased region" description="Low complexity" evidence="1">
    <location>
        <begin position="63"/>
        <end position="76"/>
    </location>
</feature>
<feature type="compositionally biased region" description="Low complexity" evidence="1">
    <location>
        <begin position="90"/>
        <end position="100"/>
    </location>
</feature>
<protein>
    <recommendedName>
        <fullName evidence="4">UBZ4-type domain-containing protein</fullName>
    </recommendedName>
</protein>
<feature type="compositionally biased region" description="Low complexity" evidence="1">
    <location>
        <begin position="25"/>
        <end position="54"/>
    </location>
</feature>
<feature type="region of interest" description="Disordered" evidence="1">
    <location>
        <begin position="469"/>
        <end position="519"/>
    </location>
</feature>
<accession>A0A9K3L858</accession>
<reference evidence="2" key="2">
    <citation type="submission" date="2021-04" db="EMBL/GenBank/DDBJ databases">
        <authorList>
            <person name="Podell S."/>
        </authorList>
    </citation>
    <scope>NUCLEOTIDE SEQUENCE</scope>
    <source>
        <strain evidence="2">Hildebrandi</strain>
    </source>
</reference>
<feature type="compositionally biased region" description="Low complexity" evidence="1">
    <location>
        <begin position="240"/>
        <end position="266"/>
    </location>
</feature>
<feature type="region of interest" description="Disordered" evidence="1">
    <location>
        <begin position="147"/>
        <end position="266"/>
    </location>
</feature>
<name>A0A9K3L858_9STRA</name>
<gene>
    <name evidence="2" type="ORF">IV203_002218</name>
</gene>
<evidence type="ECO:0000313" key="2">
    <source>
        <dbReference type="EMBL" id="KAG7357530.1"/>
    </source>
</evidence>
<feature type="compositionally biased region" description="Basic and acidic residues" evidence="1">
    <location>
        <begin position="214"/>
        <end position="223"/>
    </location>
</feature>
<feature type="compositionally biased region" description="Acidic residues" evidence="1">
    <location>
        <begin position="11"/>
        <end position="24"/>
    </location>
</feature>
<dbReference type="Proteomes" id="UP000693970">
    <property type="component" value="Unassembled WGS sequence"/>
</dbReference>
<proteinExistence type="predicted"/>
<feature type="region of interest" description="Disordered" evidence="1">
    <location>
        <begin position="1"/>
        <end position="108"/>
    </location>
</feature>
<dbReference type="OrthoDB" id="47990at2759"/>
<sequence length="798" mass="89816">MEKTNSRDGNGDGESDNNNNDDDVNNVNNDNSKLTLQSPSTTSTTSSPNNKNNNDAFSKLMQNSSSSCRIGNISSSTKKLKRKRPESNHNDSSNSNNHSKMSTKTKKNLSSRFVPCPVGCGKHVLSHNINTHVDLCLLAMQQQQLQQPNQDTTTTTTTNMESSSPSPDTQQNQNHSVDTTTTSNNFSKNSMSNNNKNNNNHASSSNETTISTEQRNKPEKPLDNETNNDESCPDSFIAETTTTTTTINSNLNTDNDTSNDDNGNTNNIFLHMMKKSAQVFAQRPAEPPPKLFQRMHLHDNGQVTVTCYHNKENDHVHDLFLPQEQPSSLGRIAWSSTILVRKTTADMQLPVELTVSTSIPPAQDRIRLVRHHSRLSVPVLKSILQKSVRRRKPLPSVRVAMELWDKSQVELLRRLPIIVLEDTTLHPDMPLLVWLMMASSKGYIIPPLLTKRLFGIVYEIASCPWRDPLNSPKMSSTSTKTTTTVNEDDDSKPSQSQQQTLSITSFHSSSSSQEGKPSVRLGDSDTLLWAILMRSNYGGMPGDMKMLRRYATLWNDRFFHHHQNSTIPETTQRRLCFPWNCQETSQTTTTTTTMQSKKLNSTKTSCCWSQVPTLVHQAAANQSQNRIDSILPTLTTREDDKPPNNNNKNTGLLRLSFSDITTEGVDFHCSSVLTTAVLDHPSRVQDCLDCLQKLHHHRTLDMPHSSTTTITSVTDGLVWLEDILKSCMWKFSAGVNLRLPLVDVVVEDDHDTTDDPHLVDKEHDDHNMILKKQFWEEHVLPHTKAFSERYVQERLSKL</sequence>
<feature type="compositionally biased region" description="Low complexity" evidence="1">
    <location>
        <begin position="147"/>
        <end position="158"/>
    </location>
</feature>
<dbReference type="AlphaFoldDB" id="A0A9K3L858"/>
<organism evidence="2 3">
    <name type="scientific">Nitzschia inconspicua</name>
    <dbReference type="NCBI Taxonomy" id="303405"/>
    <lineage>
        <taxon>Eukaryota</taxon>
        <taxon>Sar</taxon>
        <taxon>Stramenopiles</taxon>
        <taxon>Ochrophyta</taxon>
        <taxon>Bacillariophyta</taxon>
        <taxon>Bacillariophyceae</taxon>
        <taxon>Bacillariophycidae</taxon>
        <taxon>Bacillariales</taxon>
        <taxon>Bacillariaceae</taxon>
        <taxon>Nitzschia</taxon>
    </lineage>
</organism>
<reference evidence="2" key="1">
    <citation type="journal article" date="2021" name="Sci. Rep.">
        <title>Diploid genomic architecture of Nitzschia inconspicua, an elite biomass production diatom.</title>
        <authorList>
            <person name="Oliver A."/>
            <person name="Podell S."/>
            <person name="Pinowska A."/>
            <person name="Traller J.C."/>
            <person name="Smith S.R."/>
            <person name="McClure R."/>
            <person name="Beliaev A."/>
            <person name="Bohutskyi P."/>
            <person name="Hill E.A."/>
            <person name="Rabines A."/>
            <person name="Zheng H."/>
            <person name="Allen L.Z."/>
            <person name="Kuo A."/>
            <person name="Grigoriev I.V."/>
            <person name="Allen A.E."/>
            <person name="Hazlebeck D."/>
            <person name="Allen E.E."/>
        </authorList>
    </citation>
    <scope>NUCLEOTIDE SEQUENCE</scope>
    <source>
        <strain evidence="2">Hildebrandi</strain>
    </source>
</reference>